<proteinExistence type="predicted"/>
<evidence type="ECO:0000313" key="2">
    <source>
        <dbReference type="Proteomes" id="UP001172457"/>
    </source>
</evidence>
<keyword evidence="2" id="KW-1185">Reference proteome</keyword>
<reference evidence="1" key="1">
    <citation type="submission" date="2023-03" db="EMBL/GenBank/DDBJ databases">
        <title>Chromosome-scale reference genome and RAD-based genetic map of yellow starthistle (Centaurea solstitialis) reveal putative structural variation and QTLs associated with invader traits.</title>
        <authorList>
            <person name="Reatini B."/>
            <person name="Cang F.A."/>
            <person name="Jiang Q."/>
            <person name="Mckibben M.T.W."/>
            <person name="Barker M.S."/>
            <person name="Rieseberg L.H."/>
            <person name="Dlugosch K.M."/>
        </authorList>
    </citation>
    <scope>NUCLEOTIDE SEQUENCE</scope>
    <source>
        <strain evidence="1">CAN-66</strain>
        <tissue evidence="1">Leaf</tissue>
    </source>
</reference>
<dbReference type="EMBL" id="JARYMX010000003">
    <property type="protein sequence ID" value="KAJ9557689.1"/>
    <property type="molecule type" value="Genomic_DNA"/>
</dbReference>
<organism evidence="1 2">
    <name type="scientific">Centaurea solstitialis</name>
    <name type="common">yellow star-thistle</name>
    <dbReference type="NCBI Taxonomy" id="347529"/>
    <lineage>
        <taxon>Eukaryota</taxon>
        <taxon>Viridiplantae</taxon>
        <taxon>Streptophyta</taxon>
        <taxon>Embryophyta</taxon>
        <taxon>Tracheophyta</taxon>
        <taxon>Spermatophyta</taxon>
        <taxon>Magnoliopsida</taxon>
        <taxon>eudicotyledons</taxon>
        <taxon>Gunneridae</taxon>
        <taxon>Pentapetalae</taxon>
        <taxon>asterids</taxon>
        <taxon>campanulids</taxon>
        <taxon>Asterales</taxon>
        <taxon>Asteraceae</taxon>
        <taxon>Carduoideae</taxon>
        <taxon>Cardueae</taxon>
        <taxon>Centaureinae</taxon>
        <taxon>Centaurea</taxon>
    </lineage>
</organism>
<sequence length="33" mass="3804">MKIRVIFMESLINGYSPQGFMRSMTTKVGPRAR</sequence>
<name>A0AA38WPW1_9ASTR</name>
<dbReference type="Proteomes" id="UP001172457">
    <property type="component" value="Chromosome 3"/>
</dbReference>
<comment type="caution">
    <text evidence="1">The sequence shown here is derived from an EMBL/GenBank/DDBJ whole genome shotgun (WGS) entry which is preliminary data.</text>
</comment>
<dbReference type="AlphaFoldDB" id="A0AA38WPW1"/>
<evidence type="ECO:0000313" key="1">
    <source>
        <dbReference type="EMBL" id="KAJ9557689.1"/>
    </source>
</evidence>
<gene>
    <name evidence="1" type="ORF">OSB04_012303</name>
</gene>
<protein>
    <submittedName>
        <fullName evidence="1">Uncharacterized protein</fullName>
    </submittedName>
</protein>
<accession>A0AA38WPW1</accession>